<evidence type="ECO:0000313" key="2">
    <source>
        <dbReference type="Proteomes" id="UP001215712"/>
    </source>
</evidence>
<accession>A0AAD6MT82</accession>
<protein>
    <submittedName>
        <fullName evidence="1">Uncharacterized protein</fullName>
    </submittedName>
</protein>
<gene>
    <name evidence="1" type="ORF">N7493_009284</name>
</gene>
<dbReference type="Proteomes" id="UP001215712">
    <property type="component" value="Unassembled WGS sequence"/>
</dbReference>
<evidence type="ECO:0000313" key="1">
    <source>
        <dbReference type="EMBL" id="KAJ5712816.1"/>
    </source>
</evidence>
<name>A0AAD6MT82_9EURO</name>
<reference evidence="1" key="2">
    <citation type="submission" date="2023-01" db="EMBL/GenBank/DDBJ databases">
        <authorList>
            <person name="Petersen C."/>
        </authorList>
    </citation>
    <scope>NUCLEOTIDE SEQUENCE</scope>
    <source>
        <strain evidence="1">IBT 17514</strain>
    </source>
</reference>
<reference evidence="1" key="1">
    <citation type="journal article" date="2023" name="IMA Fungus">
        <title>Comparative genomic study of the Penicillium genus elucidates a diverse pangenome and 15 lateral gene transfer events.</title>
        <authorList>
            <person name="Petersen C."/>
            <person name="Sorensen T."/>
            <person name="Nielsen M.R."/>
            <person name="Sondergaard T.E."/>
            <person name="Sorensen J.L."/>
            <person name="Fitzpatrick D.A."/>
            <person name="Frisvad J.C."/>
            <person name="Nielsen K.L."/>
        </authorList>
    </citation>
    <scope>NUCLEOTIDE SEQUENCE</scope>
    <source>
        <strain evidence="1">IBT 17514</strain>
    </source>
</reference>
<keyword evidence="2" id="KW-1185">Reference proteome</keyword>
<dbReference type="AlphaFoldDB" id="A0AAD6MT82"/>
<comment type="caution">
    <text evidence="1">The sequence shown here is derived from an EMBL/GenBank/DDBJ whole genome shotgun (WGS) entry which is preliminary data.</text>
</comment>
<sequence length="131" mass="14041">MSKILTRIPVEMLQLSNSIQMLKSKGFVDLSAVSNSLGKPVQFLSDCVSQSVSLNAGAEFYRADSFVDLAHKSECSSLEDVVVVDVEIFPDLSEVLAVWAHSFDGGVGPGLWSGSSSSYGRHLGLLKVYGV</sequence>
<organism evidence="1 2">
    <name type="scientific">Penicillium malachiteum</name>
    <dbReference type="NCBI Taxonomy" id="1324776"/>
    <lineage>
        <taxon>Eukaryota</taxon>
        <taxon>Fungi</taxon>
        <taxon>Dikarya</taxon>
        <taxon>Ascomycota</taxon>
        <taxon>Pezizomycotina</taxon>
        <taxon>Eurotiomycetes</taxon>
        <taxon>Eurotiomycetidae</taxon>
        <taxon>Eurotiales</taxon>
        <taxon>Aspergillaceae</taxon>
        <taxon>Penicillium</taxon>
    </lineage>
</organism>
<proteinExistence type="predicted"/>
<dbReference type="EMBL" id="JAQJAN010000013">
    <property type="protein sequence ID" value="KAJ5712816.1"/>
    <property type="molecule type" value="Genomic_DNA"/>
</dbReference>